<dbReference type="Proteomes" id="UP000323930">
    <property type="component" value="Unassembled WGS sequence"/>
</dbReference>
<gene>
    <name evidence="1" type="ORF">FUA24_05510</name>
</gene>
<protein>
    <submittedName>
        <fullName evidence="1">Peptidase E</fullName>
    </submittedName>
</protein>
<reference evidence="1 2" key="1">
    <citation type="submission" date="2019-08" db="EMBL/GenBank/DDBJ databases">
        <title>Seonamhaeicola sediminis sp. nov., isolated from marine sediment.</title>
        <authorList>
            <person name="Cao W.R."/>
        </authorList>
    </citation>
    <scope>NUCLEOTIDE SEQUENCE [LARGE SCALE GENOMIC DNA]</scope>
    <source>
        <strain evidence="1 2">B011</strain>
    </source>
</reference>
<accession>A0A5D0IMG7</accession>
<evidence type="ECO:0000313" key="2">
    <source>
        <dbReference type="Proteomes" id="UP000323930"/>
    </source>
</evidence>
<dbReference type="RefSeq" id="WP_148540385.1">
    <property type="nucleotide sequence ID" value="NZ_VSDQ01000409.1"/>
</dbReference>
<dbReference type="EMBL" id="VSDQ01000409">
    <property type="protein sequence ID" value="TYA84110.1"/>
    <property type="molecule type" value="Genomic_DNA"/>
</dbReference>
<keyword evidence="2" id="KW-1185">Reference proteome</keyword>
<dbReference type="InterPro" id="IPR046525">
    <property type="entry name" value="DUF6702"/>
</dbReference>
<comment type="caution">
    <text evidence="1">The sequence shown here is derived from an EMBL/GenBank/DDBJ whole genome shotgun (WGS) entry which is preliminary data.</text>
</comment>
<proteinExistence type="predicted"/>
<sequence>MKPSKLFIFLLVLPLFAFNSWHKYYISVTEINYVQEKQSVQIITRIFIDDFENLLRERYDDSITLDEENESATTNMYITRYLSDKLKIKINGNASVFKFIGKKYDLDVMKCYIEIENVEDIKSMEISNKVLFDMFDDQQNIIKTKIYSKQKSFVLTAHDTKGVLNFN</sequence>
<dbReference type="AlphaFoldDB" id="A0A5D0IMG7"/>
<dbReference type="Pfam" id="PF20420">
    <property type="entry name" value="DUF6702"/>
    <property type="match status" value="1"/>
</dbReference>
<name>A0A5D0IMG7_9FLAO</name>
<organism evidence="1 2">
    <name type="scientific">Seonamhaeicola marinus</name>
    <dbReference type="NCBI Taxonomy" id="1912246"/>
    <lineage>
        <taxon>Bacteria</taxon>
        <taxon>Pseudomonadati</taxon>
        <taxon>Bacteroidota</taxon>
        <taxon>Flavobacteriia</taxon>
        <taxon>Flavobacteriales</taxon>
        <taxon>Flavobacteriaceae</taxon>
    </lineage>
</organism>
<evidence type="ECO:0000313" key="1">
    <source>
        <dbReference type="EMBL" id="TYA84110.1"/>
    </source>
</evidence>
<dbReference type="OrthoDB" id="5735516at2"/>